<proteinExistence type="predicted"/>
<gene>
    <name evidence="1" type="ORF">PIB30_096246</name>
</gene>
<sequence>TLFLHSDTISSSHSSHVPNPLKTLTHWPPLIVSRRLSLTHSYPSLTALTLALAHALSRCAFSPVPSYHWRFVTGALPHPVAIVRHGMHPPLLSLTFLTHREAQNASSP</sequence>
<name>A0ABU6TYF3_9FABA</name>
<dbReference type="EMBL" id="JASCZI010092887">
    <property type="protein sequence ID" value="MED6152883.1"/>
    <property type="molecule type" value="Genomic_DNA"/>
</dbReference>
<comment type="caution">
    <text evidence="1">The sequence shown here is derived from an EMBL/GenBank/DDBJ whole genome shotgun (WGS) entry which is preliminary data.</text>
</comment>
<reference evidence="1 2" key="1">
    <citation type="journal article" date="2023" name="Plants (Basel)">
        <title>Bridging the Gap: Combining Genomics and Transcriptomics Approaches to Understand Stylosanthes scabra, an Orphan Legume from the Brazilian Caatinga.</title>
        <authorList>
            <person name="Ferreira-Neto J.R.C."/>
            <person name="da Silva M.D."/>
            <person name="Binneck E."/>
            <person name="de Melo N.F."/>
            <person name="da Silva R.H."/>
            <person name="de Melo A.L.T.M."/>
            <person name="Pandolfi V."/>
            <person name="Bustamante F.O."/>
            <person name="Brasileiro-Vidal A.C."/>
            <person name="Benko-Iseppon A.M."/>
        </authorList>
    </citation>
    <scope>NUCLEOTIDE SEQUENCE [LARGE SCALE GENOMIC DNA]</scope>
    <source>
        <tissue evidence="1">Leaves</tissue>
    </source>
</reference>
<dbReference type="Proteomes" id="UP001341840">
    <property type="component" value="Unassembled WGS sequence"/>
</dbReference>
<feature type="non-terminal residue" evidence="1">
    <location>
        <position position="1"/>
    </location>
</feature>
<accession>A0ABU6TYF3</accession>
<keyword evidence="2" id="KW-1185">Reference proteome</keyword>
<evidence type="ECO:0000313" key="1">
    <source>
        <dbReference type="EMBL" id="MED6152883.1"/>
    </source>
</evidence>
<protein>
    <submittedName>
        <fullName evidence="1">Uncharacterized protein</fullName>
    </submittedName>
</protein>
<evidence type="ECO:0000313" key="2">
    <source>
        <dbReference type="Proteomes" id="UP001341840"/>
    </source>
</evidence>
<organism evidence="1 2">
    <name type="scientific">Stylosanthes scabra</name>
    <dbReference type="NCBI Taxonomy" id="79078"/>
    <lineage>
        <taxon>Eukaryota</taxon>
        <taxon>Viridiplantae</taxon>
        <taxon>Streptophyta</taxon>
        <taxon>Embryophyta</taxon>
        <taxon>Tracheophyta</taxon>
        <taxon>Spermatophyta</taxon>
        <taxon>Magnoliopsida</taxon>
        <taxon>eudicotyledons</taxon>
        <taxon>Gunneridae</taxon>
        <taxon>Pentapetalae</taxon>
        <taxon>rosids</taxon>
        <taxon>fabids</taxon>
        <taxon>Fabales</taxon>
        <taxon>Fabaceae</taxon>
        <taxon>Papilionoideae</taxon>
        <taxon>50 kb inversion clade</taxon>
        <taxon>dalbergioids sensu lato</taxon>
        <taxon>Dalbergieae</taxon>
        <taxon>Pterocarpus clade</taxon>
        <taxon>Stylosanthes</taxon>
    </lineage>
</organism>